<dbReference type="InterPro" id="IPR036179">
    <property type="entry name" value="Ig-like_dom_sf"/>
</dbReference>
<evidence type="ECO:0000256" key="4">
    <source>
        <dbReference type="ARBA" id="ARBA00023136"/>
    </source>
</evidence>
<dbReference type="Ensembl" id="ENSMPUT00000018383.1">
    <property type="protein sequence ID" value="ENSMPUP00000018118.1"/>
    <property type="gene ID" value="ENSMPUG00000018231.1"/>
</dbReference>
<evidence type="ECO:0000313" key="8">
    <source>
        <dbReference type="Ensembl" id="ENSMPUP00000018118.1"/>
    </source>
</evidence>
<dbReference type="OMA" id="KCIITHE"/>
<keyword evidence="6" id="KW-0393">Immunoglobulin domain</keyword>
<keyword evidence="5" id="KW-0675">Receptor</keyword>
<accession>M3Z3F6</accession>
<protein>
    <recommendedName>
        <fullName evidence="7">Immunoglobulin C1-set domain-containing protein</fullName>
    </recommendedName>
</protein>
<evidence type="ECO:0000256" key="5">
    <source>
        <dbReference type="ARBA" id="ARBA00023170"/>
    </source>
</evidence>
<dbReference type="HOGENOM" id="CLU_077975_3_2_1"/>
<dbReference type="InterPro" id="IPR051117">
    <property type="entry name" value="TRG_var/const_region"/>
</dbReference>
<dbReference type="SMART" id="SM00407">
    <property type="entry name" value="IGc1"/>
    <property type="match status" value="1"/>
</dbReference>
<dbReference type="InterPro" id="IPR003597">
    <property type="entry name" value="Ig_C1-set"/>
</dbReference>
<dbReference type="Pfam" id="PF07654">
    <property type="entry name" value="C1-set"/>
    <property type="match status" value="1"/>
</dbReference>
<dbReference type="GO" id="GO:0016020">
    <property type="term" value="C:membrane"/>
    <property type="evidence" value="ECO:0007669"/>
    <property type="project" value="UniProtKB-SubCell"/>
</dbReference>
<evidence type="ECO:0000256" key="6">
    <source>
        <dbReference type="ARBA" id="ARBA00023319"/>
    </source>
</evidence>
<evidence type="ECO:0000256" key="3">
    <source>
        <dbReference type="ARBA" id="ARBA00022989"/>
    </source>
</evidence>
<evidence type="ECO:0000259" key="7">
    <source>
        <dbReference type="SMART" id="SM00407"/>
    </source>
</evidence>
<evidence type="ECO:0000256" key="1">
    <source>
        <dbReference type="ARBA" id="ARBA00004370"/>
    </source>
</evidence>
<dbReference type="EMBL" id="AEYP01005278">
    <property type="status" value="NOT_ANNOTATED_CDS"/>
    <property type="molecule type" value="Genomic_DNA"/>
</dbReference>
<evidence type="ECO:0000256" key="2">
    <source>
        <dbReference type="ARBA" id="ARBA00022692"/>
    </source>
</evidence>
<keyword evidence="4" id="KW-0472">Membrane</keyword>
<dbReference type="Gene3D" id="2.60.40.10">
    <property type="entry name" value="Immunoglobulins"/>
    <property type="match status" value="1"/>
</dbReference>
<dbReference type="PANTHER" id="PTHR19256">
    <property type="entry name" value="T-CELL RECEPTOR GAMMA CHAIN"/>
    <property type="match status" value="1"/>
</dbReference>
<proteinExistence type="predicted"/>
<dbReference type="PANTHER" id="PTHR19256:SF65">
    <property type="entry name" value="T CELL RECEPTOR GAMMA CONSTANT 1-RELATED"/>
    <property type="match status" value="1"/>
</dbReference>
<reference evidence="8" key="1">
    <citation type="submission" date="2024-06" db="UniProtKB">
        <authorList>
            <consortium name="Ensembl"/>
        </authorList>
    </citation>
    <scope>IDENTIFICATION</scope>
</reference>
<dbReference type="InParanoid" id="M3Z3F6"/>
<dbReference type="GeneTree" id="ENSGT00940000153143"/>
<feature type="domain" description="Immunoglobulin C1-set" evidence="7">
    <location>
        <begin position="40"/>
        <end position="111"/>
    </location>
</feature>
<dbReference type="InterPro" id="IPR013783">
    <property type="entry name" value="Ig-like_fold"/>
</dbReference>
<keyword evidence="2" id="KW-0812">Transmembrane</keyword>
<dbReference type="SUPFAM" id="SSF48726">
    <property type="entry name" value="Immunoglobulin"/>
    <property type="match status" value="1"/>
</dbReference>
<comment type="subcellular location">
    <subcellularLocation>
        <location evidence="1">Membrane</location>
    </subcellularLocation>
</comment>
<organism evidence="8">
    <name type="scientific">Mustela putorius furo</name>
    <name type="common">European domestic ferret</name>
    <name type="synonym">Mustela furo</name>
    <dbReference type="NCBI Taxonomy" id="9669"/>
    <lineage>
        <taxon>Eukaryota</taxon>
        <taxon>Metazoa</taxon>
        <taxon>Chordata</taxon>
        <taxon>Craniata</taxon>
        <taxon>Vertebrata</taxon>
        <taxon>Euteleostomi</taxon>
        <taxon>Mammalia</taxon>
        <taxon>Eutheria</taxon>
        <taxon>Laurasiatheria</taxon>
        <taxon>Carnivora</taxon>
        <taxon>Caniformia</taxon>
        <taxon>Musteloidea</taxon>
        <taxon>Mustelidae</taxon>
        <taxon>Mustelinae</taxon>
        <taxon>Mustela</taxon>
    </lineage>
</organism>
<dbReference type="AlphaFoldDB" id="M3Z3F6"/>
<name>M3Z3F6_MUSPF</name>
<sequence length="162" mass="18876">MFAQGTKLIVTPPDKSLDADKFPKPIIFSPSLAEIKFHMSGTYICLLENFFPKVIKIHWKEKDGKRILKSQQGDTMKTKDTYMKFSWLTVARESLAKEQKCIITHESNKRGIDEEIVFRSMKRGMCIYGDITSHYLFFSKGNTTPFLLNINEKKQRNIQNYL</sequence>
<keyword evidence="3" id="KW-1133">Transmembrane helix</keyword>
<dbReference type="FunFam" id="2.60.40.10:FF:001083">
    <property type="entry name" value="T cell receptor gamma constant 2"/>
    <property type="match status" value="1"/>
</dbReference>